<feature type="transmembrane region" description="Helical" evidence="1">
    <location>
        <begin position="205"/>
        <end position="230"/>
    </location>
</feature>
<dbReference type="EMBL" id="BNCJ01000009">
    <property type="protein sequence ID" value="GHF57012.1"/>
    <property type="molecule type" value="Genomic_DNA"/>
</dbReference>
<comment type="caution">
    <text evidence="2">The sequence shown here is derived from an EMBL/GenBank/DDBJ whole genome shotgun (WGS) entry which is preliminary data.</text>
</comment>
<feature type="transmembrane region" description="Helical" evidence="1">
    <location>
        <begin position="250"/>
        <end position="269"/>
    </location>
</feature>
<keyword evidence="3" id="KW-1185">Reference proteome</keyword>
<accession>A0A8J3GZ42</accession>
<organism evidence="2 3">
    <name type="scientific">Seohaeicola zhoushanensis</name>
    <dbReference type="NCBI Taxonomy" id="1569283"/>
    <lineage>
        <taxon>Bacteria</taxon>
        <taxon>Pseudomonadati</taxon>
        <taxon>Pseudomonadota</taxon>
        <taxon>Alphaproteobacteria</taxon>
        <taxon>Rhodobacterales</taxon>
        <taxon>Roseobacteraceae</taxon>
        <taxon>Seohaeicola</taxon>
    </lineage>
</organism>
<keyword evidence="1" id="KW-0812">Transmembrane</keyword>
<proteinExistence type="predicted"/>
<feature type="transmembrane region" description="Helical" evidence="1">
    <location>
        <begin position="31"/>
        <end position="48"/>
    </location>
</feature>
<dbReference type="Proteomes" id="UP000626220">
    <property type="component" value="Unassembled WGS sequence"/>
</dbReference>
<dbReference type="RefSeq" id="WP_189680969.1">
    <property type="nucleotide sequence ID" value="NZ_BNCJ01000009.1"/>
</dbReference>
<dbReference type="AlphaFoldDB" id="A0A8J3GZ42"/>
<feature type="transmembrane region" description="Helical" evidence="1">
    <location>
        <begin position="414"/>
        <end position="433"/>
    </location>
</feature>
<evidence type="ECO:0000313" key="2">
    <source>
        <dbReference type="EMBL" id="GHF57012.1"/>
    </source>
</evidence>
<feature type="transmembrane region" description="Helical" evidence="1">
    <location>
        <begin position="275"/>
        <end position="293"/>
    </location>
</feature>
<keyword evidence="1" id="KW-1133">Transmembrane helix</keyword>
<feature type="transmembrane region" description="Helical" evidence="1">
    <location>
        <begin position="54"/>
        <end position="71"/>
    </location>
</feature>
<feature type="transmembrane region" description="Helical" evidence="1">
    <location>
        <begin position="440"/>
        <end position="459"/>
    </location>
</feature>
<feature type="transmembrane region" description="Helical" evidence="1">
    <location>
        <begin position="126"/>
        <end position="151"/>
    </location>
</feature>
<sequence>MTERSIFERALGPTLVALTAIVILHEWGATWAGDAAALLTLVAIALLATMSTGSRIAFLLVALALTIALAARSPDWLDTVRRALSTTAFIATFFTALSTLRRAAQTSPAIQASGRYLASQPPGRRYLALTSGGMMFALLLNYGAIALLGTLATTSGQSEPDPVRRNLRTRRMLIAIQRGFIATLPWSPMSYAVAISTAQVPGSAWANLVIPGLVTSVLMAGTGWAIDTIFKPRLPGPARSFTPEGTWHRLLPLAMLLALLVGLVSVLHLVTDVRIVGVVMALVPLIAIVWLVIQTRDLGETLVQSGRYLAEELPSYRKELVLLMMAGYIGTVGSALLVPMITAAGFDLSGVPGWVVLAALVWLIPLTGQIGMNPILTVTLFAPLIPSAAALGTSPTAIVVAITSGWALSGITSPFTATTLLIGSFGGISAFQVGTRWNGVYFLVTSVLLTGWVLAFAALSA</sequence>
<gene>
    <name evidence="2" type="ORF">GCM10017056_30560</name>
</gene>
<reference evidence="2" key="1">
    <citation type="journal article" date="2014" name="Int. J. Syst. Evol. Microbiol.">
        <title>Complete genome sequence of Corynebacterium casei LMG S-19264T (=DSM 44701T), isolated from a smear-ripened cheese.</title>
        <authorList>
            <consortium name="US DOE Joint Genome Institute (JGI-PGF)"/>
            <person name="Walter F."/>
            <person name="Albersmeier A."/>
            <person name="Kalinowski J."/>
            <person name="Ruckert C."/>
        </authorList>
    </citation>
    <scope>NUCLEOTIDE SEQUENCE</scope>
    <source>
        <strain evidence="2">KCTC 42650</strain>
    </source>
</reference>
<feature type="transmembrane region" description="Helical" evidence="1">
    <location>
        <begin position="83"/>
        <end position="100"/>
    </location>
</feature>
<name>A0A8J3GZ42_9RHOB</name>
<reference evidence="2" key="2">
    <citation type="submission" date="2020-09" db="EMBL/GenBank/DDBJ databases">
        <authorList>
            <person name="Sun Q."/>
            <person name="Kim S."/>
        </authorList>
    </citation>
    <scope>NUCLEOTIDE SEQUENCE</scope>
    <source>
        <strain evidence="2">KCTC 42650</strain>
    </source>
</reference>
<feature type="transmembrane region" description="Helical" evidence="1">
    <location>
        <begin position="320"/>
        <end position="341"/>
    </location>
</feature>
<protein>
    <submittedName>
        <fullName evidence="2">Uncharacterized protein</fullName>
    </submittedName>
</protein>
<keyword evidence="1" id="KW-0472">Membrane</keyword>
<feature type="transmembrane region" description="Helical" evidence="1">
    <location>
        <begin position="353"/>
        <end position="372"/>
    </location>
</feature>
<feature type="transmembrane region" description="Helical" evidence="1">
    <location>
        <begin position="384"/>
        <end position="408"/>
    </location>
</feature>
<evidence type="ECO:0000256" key="1">
    <source>
        <dbReference type="SAM" id="Phobius"/>
    </source>
</evidence>
<evidence type="ECO:0000313" key="3">
    <source>
        <dbReference type="Proteomes" id="UP000626220"/>
    </source>
</evidence>
<feature type="transmembrane region" description="Helical" evidence="1">
    <location>
        <begin position="6"/>
        <end position="24"/>
    </location>
</feature>